<comment type="caution">
    <text evidence="1">The sequence shown here is derived from an EMBL/GenBank/DDBJ whole genome shotgun (WGS) entry which is preliminary data.</text>
</comment>
<proteinExistence type="predicted"/>
<dbReference type="InterPro" id="IPR014729">
    <property type="entry name" value="Rossmann-like_a/b/a_fold"/>
</dbReference>
<evidence type="ECO:0008006" key="3">
    <source>
        <dbReference type="Google" id="ProtNLM"/>
    </source>
</evidence>
<keyword evidence="2" id="KW-1185">Reference proteome</keyword>
<gene>
    <name evidence="1" type="ORF">GCM10010310_31670</name>
</gene>
<accession>A0ABN3SPV1</accession>
<reference evidence="1 2" key="1">
    <citation type="journal article" date="2019" name="Int. J. Syst. Evol. Microbiol.">
        <title>The Global Catalogue of Microorganisms (GCM) 10K type strain sequencing project: providing services to taxonomists for standard genome sequencing and annotation.</title>
        <authorList>
            <consortium name="The Broad Institute Genomics Platform"/>
            <consortium name="The Broad Institute Genome Sequencing Center for Infectious Disease"/>
            <person name="Wu L."/>
            <person name="Ma J."/>
        </authorList>
    </citation>
    <scope>NUCLEOTIDE SEQUENCE [LARGE SCALE GENOMIC DNA]</scope>
    <source>
        <strain evidence="1 2">JCM 4531</strain>
    </source>
</reference>
<dbReference type="Gene3D" id="3.40.50.620">
    <property type="entry name" value="HUPs"/>
    <property type="match status" value="1"/>
</dbReference>
<name>A0ABN3SPV1_9ACTN</name>
<organism evidence="1 2">
    <name type="scientific">Streptomyces violaceolatus</name>
    <dbReference type="NCBI Taxonomy" id="67378"/>
    <lineage>
        <taxon>Bacteria</taxon>
        <taxon>Bacillati</taxon>
        <taxon>Actinomycetota</taxon>
        <taxon>Actinomycetes</taxon>
        <taxon>Kitasatosporales</taxon>
        <taxon>Streptomycetaceae</taxon>
        <taxon>Streptomyces</taxon>
        <taxon>Streptomyces violaceoruber group</taxon>
    </lineage>
</organism>
<dbReference type="EMBL" id="BAAASK010000007">
    <property type="protein sequence ID" value="GAA2682378.1"/>
    <property type="molecule type" value="Genomic_DNA"/>
</dbReference>
<protein>
    <recommendedName>
        <fullName evidence="3">UspA domain-containing protein</fullName>
    </recommendedName>
</protein>
<dbReference type="Proteomes" id="UP001499989">
    <property type="component" value="Unassembled WGS sequence"/>
</dbReference>
<evidence type="ECO:0000313" key="2">
    <source>
        <dbReference type="Proteomes" id="UP001499989"/>
    </source>
</evidence>
<evidence type="ECO:0000313" key="1">
    <source>
        <dbReference type="EMBL" id="GAA2682378.1"/>
    </source>
</evidence>
<sequence length="89" mass="10103">MSDFMVVGADGSAPGLQAVVRAAREAEVRNMTLRVVHALARPAPAPRPRVPLSRGWSFPENRFRCWWRRLCPPLRSWWVTGVPIPSREL</sequence>